<sequence>MGNVKKYVAERTRHIRQYDIRVNKRQMQTHASKVDSSKALDVDLVVMESNRTEAGKQDTSSISWNYLTHVVDVDIRAVNDLMPFADLWIPIGKMFTDCTTKADSERPNGSNEDISNPYECDQTLNVSAGTLNLSADLVAVAAPRVVDPAGLPSSTTIDQDVPSANPSSEETTLQGFIPSNLHHLNQSFDTLTKLTKNHSLENVIGDPSRPVSTRSQLQEHAIWCYFDANDNLIPFDGSG</sequence>
<organism evidence="1">
    <name type="scientific">Tanacetum cinerariifolium</name>
    <name type="common">Dalmatian daisy</name>
    <name type="synonym">Chrysanthemum cinerariifolium</name>
    <dbReference type="NCBI Taxonomy" id="118510"/>
    <lineage>
        <taxon>Eukaryota</taxon>
        <taxon>Viridiplantae</taxon>
        <taxon>Streptophyta</taxon>
        <taxon>Embryophyta</taxon>
        <taxon>Tracheophyta</taxon>
        <taxon>Spermatophyta</taxon>
        <taxon>Magnoliopsida</taxon>
        <taxon>eudicotyledons</taxon>
        <taxon>Gunneridae</taxon>
        <taxon>Pentapetalae</taxon>
        <taxon>asterids</taxon>
        <taxon>campanulids</taxon>
        <taxon>Asterales</taxon>
        <taxon>Asteraceae</taxon>
        <taxon>Asteroideae</taxon>
        <taxon>Anthemideae</taxon>
        <taxon>Anthemidinae</taxon>
        <taxon>Tanacetum</taxon>
    </lineage>
</organism>
<proteinExistence type="predicted"/>
<name>A0A6L2N8Q1_TANCI</name>
<gene>
    <name evidence="1" type="ORF">Tci_054536</name>
</gene>
<evidence type="ECO:0000313" key="1">
    <source>
        <dbReference type="EMBL" id="GEU82558.1"/>
    </source>
</evidence>
<reference evidence="1" key="1">
    <citation type="journal article" date="2019" name="Sci. Rep.">
        <title>Draft genome of Tanacetum cinerariifolium, the natural source of mosquito coil.</title>
        <authorList>
            <person name="Yamashiro T."/>
            <person name="Shiraishi A."/>
            <person name="Satake H."/>
            <person name="Nakayama K."/>
        </authorList>
    </citation>
    <scope>NUCLEOTIDE SEQUENCE</scope>
</reference>
<accession>A0A6L2N8Q1</accession>
<comment type="caution">
    <text evidence="1">The sequence shown here is derived from an EMBL/GenBank/DDBJ whole genome shotgun (WGS) entry which is preliminary data.</text>
</comment>
<protein>
    <submittedName>
        <fullName evidence="1">Uncharacterized protein</fullName>
    </submittedName>
</protein>
<dbReference type="EMBL" id="BKCJ010008502">
    <property type="protein sequence ID" value="GEU82558.1"/>
    <property type="molecule type" value="Genomic_DNA"/>
</dbReference>
<dbReference type="AlphaFoldDB" id="A0A6L2N8Q1"/>